<feature type="transmembrane region" description="Helical" evidence="2">
    <location>
        <begin position="213"/>
        <end position="233"/>
    </location>
</feature>
<proteinExistence type="predicted"/>
<evidence type="ECO:0000256" key="1">
    <source>
        <dbReference type="SAM" id="MobiDB-lite"/>
    </source>
</evidence>
<name>A0A8E2AP72_9APHY</name>
<gene>
    <name evidence="3" type="ORF">OBBRIDRAFT_799275</name>
</gene>
<feature type="compositionally biased region" description="Low complexity" evidence="1">
    <location>
        <begin position="145"/>
        <end position="160"/>
    </location>
</feature>
<reference evidence="3 4" key="1">
    <citation type="submission" date="2016-07" db="EMBL/GenBank/DDBJ databases">
        <title>Draft genome of the white-rot fungus Obba rivulosa 3A-2.</title>
        <authorList>
            <consortium name="DOE Joint Genome Institute"/>
            <person name="Miettinen O."/>
            <person name="Riley R."/>
            <person name="Acob R."/>
            <person name="Barry K."/>
            <person name="Cullen D."/>
            <person name="De Vries R."/>
            <person name="Hainaut M."/>
            <person name="Hatakka A."/>
            <person name="Henrissat B."/>
            <person name="Hilden K."/>
            <person name="Kuo R."/>
            <person name="Labutti K."/>
            <person name="Lipzen A."/>
            <person name="Makela M.R."/>
            <person name="Sandor L."/>
            <person name="Spatafora J.W."/>
            <person name="Grigoriev I.V."/>
            <person name="Hibbett D.S."/>
        </authorList>
    </citation>
    <scope>NUCLEOTIDE SEQUENCE [LARGE SCALE GENOMIC DNA]</scope>
    <source>
        <strain evidence="3 4">3A-2</strain>
    </source>
</reference>
<keyword evidence="4" id="KW-1185">Reference proteome</keyword>
<dbReference type="EMBL" id="KV722705">
    <property type="protein sequence ID" value="OCH84217.1"/>
    <property type="molecule type" value="Genomic_DNA"/>
</dbReference>
<organism evidence="3 4">
    <name type="scientific">Obba rivulosa</name>
    <dbReference type="NCBI Taxonomy" id="1052685"/>
    <lineage>
        <taxon>Eukaryota</taxon>
        <taxon>Fungi</taxon>
        <taxon>Dikarya</taxon>
        <taxon>Basidiomycota</taxon>
        <taxon>Agaricomycotina</taxon>
        <taxon>Agaricomycetes</taxon>
        <taxon>Polyporales</taxon>
        <taxon>Gelatoporiaceae</taxon>
        <taxon>Obba</taxon>
    </lineage>
</organism>
<feature type="compositionally biased region" description="Polar residues" evidence="1">
    <location>
        <begin position="478"/>
        <end position="492"/>
    </location>
</feature>
<evidence type="ECO:0000256" key="2">
    <source>
        <dbReference type="SAM" id="Phobius"/>
    </source>
</evidence>
<evidence type="ECO:0000313" key="4">
    <source>
        <dbReference type="Proteomes" id="UP000250043"/>
    </source>
</evidence>
<keyword evidence="2" id="KW-0812">Transmembrane</keyword>
<dbReference type="Proteomes" id="UP000250043">
    <property type="component" value="Unassembled WGS sequence"/>
</dbReference>
<dbReference type="OrthoDB" id="1937642at2759"/>
<feature type="transmembrane region" description="Helical" evidence="2">
    <location>
        <begin position="239"/>
        <end position="259"/>
    </location>
</feature>
<dbReference type="AlphaFoldDB" id="A0A8E2AP72"/>
<keyword evidence="2" id="KW-0472">Membrane</keyword>
<feature type="transmembrane region" description="Helical" evidence="2">
    <location>
        <begin position="321"/>
        <end position="338"/>
    </location>
</feature>
<keyword evidence="2" id="KW-1133">Transmembrane helix</keyword>
<evidence type="ECO:0000313" key="3">
    <source>
        <dbReference type="EMBL" id="OCH84217.1"/>
    </source>
</evidence>
<feature type="region of interest" description="Disordered" evidence="1">
    <location>
        <begin position="118"/>
        <end position="160"/>
    </location>
</feature>
<protein>
    <submittedName>
        <fullName evidence="3">Uncharacterized protein</fullName>
    </submittedName>
</protein>
<feature type="region of interest" description="Disordered" evidence="1">
    <location>
        <begin position="457"/>
        <end position="492"/>
    </location>
</feature>
<accession>A0A8E2AP72</accession>
<feature type="compositionally biased region" description="Basic and acidic residues" evidence="1">
    <location>
        <begin position="118"/>
        <end position="129"/>
    </location>
</feature>
<sequence>MAPVPAPHGEPQVYFSPIKTQWENPTDILSILMIIGGDVVQRAIAQLAGPGPGPLSFTPVAFSFGWVAYALNALLSAVGDGRLLPSPESDAILVNAQNGYLSKVKSWPLSRLIRDHKPQFDTEERDQRQTLDSNVGGRSRNSRASESNKSTSSGSRRSPISWISHTCKSLRIRSTSTHDTTSEANNTISQNGLHITFYDTLPDKCIGSPDGDWVYYLSLLVITTQLVISIVPVVLHGNWMILIITAGGTVLALCGGALPQWQAEKWKARELHKDEIVCLTGGNGSQSVMVITSKYKEHASNSLRLADLANGRDARLRSTEWATIALFILWLVLLLTVEGLEADAWYSLALGALGMIQNVVVAGAERSPGALGFHLERRVHVHDEKVFKSLQKAEKIQRGAGISLIPVFFPGGLRPDEKRWLEESQAEYAANDVAARNSSASVPKVERLPSTTTLVVPSGAVSMNGYESRNRGEGPSLSKFSTDGSVRSSMTG</sequence>